<reference evidence="1 2" key="1">
    <citation type="submission" date="2018-03" db="EMBL/GenBank/DDBJ databases">
        <title>Genomic Encyclopedia of Archaeal and Bacterial Type Strains, Phase II (KMG-II): from individual species to whole genera.</title>
        <authorList>
            <person name="Goeker M."/>
        </authorList>
    </citation>
    <scope>NUCLEOTIDE SEQUENCE [LARGE SCALE GENOMIC DNA]</scope>
    <source>
        <strain evidence="1 2">DSM 28057</strain>
    </source>
</reference>
<comment type="caution">
    <text evidence="1">The sequence shown here is derived from an EMBL/GenBank/DDBJ whole genome shotgun (WGS) entry which is preliminary data.</text>
</comment>
<keyword evidence="2" id="KW-1185">Reference proteome</keyword>
<name>A0A2P8EDV7_9BACT</name>
<dbReference type="AlphaFoldDB" id="A0A2P8EDV7"/>
<evidence type="ECO:0000313" key="1">
    <source>
        <dbReference type="EMBL" id="PSL07617.1"/>
    </source>
</evidence>
<dbReference type="Proteomes" id="UP000240708">
    <property type="component" value="Unassembled WGS sequence"/>
</dbReference>
<sequence length="36" mass="3956">MKRRPGLGMKSTGETDQGSLVMSQAFFVDVDKIVII</sequence>
<protein>
    <submittedName>
        <fullName evidence="1">Uncharacterized protein</fullName>
    </submittedName>
</protein>
<accession>A0A2P8EDV7</accession>
<organism evidence="1 2">
    <name type="scientific">Cecembia rubra</name>
    <dbReference type="NCBI Taxonomy" id="1485585"/>
    <lineage>
        <taxon>Bacteria</taxon>
        <taxon>Pseudomonadati</taxon>
        <taxon>Bacteroidota</taxon>
        <taxon>Cytophagia</taxon>
        <taxon>Cytophagales</taxon>
        <taxon>Cyclobacteriaceae</taxon>
        <taxon>Cecembia</taxon>
    </lineage>
</organism>
<gene>
    <name evidence="1" type="ORF">CLV48_101550</name>
</gene>
<evidence type="ECO:0000313" key="2">
    <source>
        <dbReference type="Proteomes" id="UP000240708"/>
    </source>
</evidence>
<dbReference type="EMBL" id="PYGF01000001">
    <property type="protein sequence ID" value="PSL07617.1"/>
    <property type="molecule type" value="Genomic_DNA"/>
</dbReference>
<proteinExistence type="predicted"/>